<dbReference type="EMBL" id="ML996090">
    <property type="protein sequence ID" value="KAF2149721.1"/>
    <property type="molecule type" value="Genomic_DNA"/>
</dbReference>
<evidence type="ECO:0000256" key="3">
    <source>
        <dbReference type="ARBA" id="ARBA00022448"/>
    </source>
</evidence>
<feature type="transmembrane region" description="Helical" evidence="9">
    <location>
        <begin position="465"/>
        <end position="488"/>
    </location>
</feature>
<dbReference type="InterPro" id="IPR004813">
    <property type="entry name" value="OPT"/>
</dbReference>
<comment type="caution">
    <text evidence="10">The sequence shown here is derived from an EMBL/GenBank/DDBJ whole genome shotgun (WGS) entry which is preliminary data.</text>
</comment>
<comment type="subcellular location">
    <subcellularLocation>
        <location evidence="1">Membrane</location>
        <topology evidence="1">Multi-pass membrane protein</topology>
    </subcellularLocation>
</comment>
<evidence type="ECO:0000256" key="2">
    <source>
        <dbReference type="ARBA" id="ARBA00008807"/>
    </source>
</evidence>
<evidence type="ECO:0000313" key="11">
    <source>
        <dbReference type="Proteomes" id="UP000799439"/>
    </source>
</evidence>
<dbReference type="OrthoDB" id="9986677at2759"/>
<dbReference type="AlphaFoldDB" id="A0A9P4IWB2"/>
<dbReference type="GO" id="GO:0016020">
    <property type="term" value="C:membrane"/>
    <property type="evidence" value="ECO:0007669"/>
    <property type="project" value="UniProtKB-SubCell"/>
</dbReference>
<keyword evidence="7 9" id="KW-1133">Transmembrane helix</keyword>
<evidence type="ECO:0000256" key="6">
    <source>
        <dbReference type="ARBA" id="ARBA00022927"/>
    </source>
</evidence>
<sequence>MAVESARKEGVGNEKTLQETIDPVTDAAYHTDPVLAEKDSAFDEVRAAVRNTDGNEVANTLRAWILGFFFVTISAAINMFLSLRSPAISIPPVAILLLVYPVGCLWAGVIPSKTCTIFGKSWSFNPGPFNIKEHTVITLMASVTYGYAYSTDALLALQAKPLYNLDLGWGFSLLFTLSSQIIGIALSGLFRRFLVYPAAMVWPANFSTTTLLYALHDKSRTDPEQANGWSISRYRYFLIVSLAGFIYYWFPGFLWQGLSVFAFVTWIKPDNIIVNQLFGGFTGLSLIPLTFDWTYVSAYLQSPLLAPTLTHVNTLIGLFVFVVLPTIGITYSGSLFSDYLPINTSTTFDNMQNPYNVRKILGSGFTFDLEKYRAYSPMYLAPTFILNYGLSFAALTASVTHTALYRGKYIYQQLRAGKNGADDDHHFRMMKRFREAPDWWYGAILVVSLAMGVATVQAYSTHLPFWGFFLSIFFAFVLMIPVCTVYAITNLALSLNVISPFIGGFVFPGRPVAVMVFKVFSTITIGQAQTYSSDLKLAQYMKIPPRTTLTAQVIATIWACFVQIAVMRWALGSIDQICTSTQAHHFTCPNGRTFFSSSITWGLIGPHRMFGKDSLYARFNYFWLLGALLPVFFWTLTRMFKKARWLSYAHAPVMLGAMAWLPPATPLSFSSWAIVGLVFNLWLRKKFHGWWSNYNFLTSAALDTGLIFSTIVIFFAITLPGAKAPQWWGNTTVMNTADALGTAIKKTVAEGEKFGLESW</sequence>
<feature type="transmembrane region" description="Helical" evidence="9">
    <location>
        <begin position="236"/>
        <end position="258"/>
    </location>
</feature>
<dbReference type="GO" id="GO:0015031">
    <property type="term" value="P:protein transport"/>
    <property type="evidence" value="ECO:0007669"/>
    <property type="project" value="UniProtKB-KW"/>
</dbReference>
<evidence type="ECO:0000256" key="8">
    <source>
        <dbReference type="ARBA" id="ARBA00023136"/>
    </source>
</evidence>
<keyword evidence="11" id="KW-1185">Reference proteome</keyword>
<keyword evidence="8 9" id="KW-0472">Membrane</keyword>
<dbReference type="InterPro" id="IPR004648">
    <property type="entry name" value="Oligpept_transpt"/>
</dbReference>
<evidence type="ECO:0000313" key="10">
    <source>
        <dbReference type="EMBL" id="KAF2149721.1"/>
    </source>
</evidence>
<feature type="transmembrane region" description="Helical" evidence="9">
    <location>
        <begin position="619"/>
        <end position="636"/>
    </location>
</feature>
<reference evidence="10" key="1">
    <citation type="journal article" date="2020" name="Stud. Mycol.">
        <title>101 Dothideomycetes genomes: a test case for predicting lifestyles and emergence of pathogens.</title>
        <authorList>
            <person name="Haridas S."/>
            <person name="Albert R."/>
            <person name="Binder M."/>
            <person name="Bloem J."/>
            <person name="Labutti K."/>
            <person name="Salamov A."/>
            <person name="Andreopoulos B."/>
            <person name="Baker S."/>
            <person name="Barry K."/>
            <person name="Bills G."/>
            <person name="Bluhm B."/>
            <person name="Cannon C."/>
            <person name="Castanera R."/>
            <person name="Culley D."/>
            <person name="Daum C."/>
            <person name="Ezra D."/>
            <person name="Gonzalez J."/>
            <person name="Henrissat B."/>
            <person name="Kuo A."/>
            <person name="Liang C."/>
            <person name="Lipzen A."/>
            <person name="Lutzoni F."/>
            <person name="Magnuson J."/>
            <person name="Mondo S."/>
            <person name="Nolan M."/>
            <person name="Ohm R."/>
            <person name="Pangilinan J."/>
            <person name="Park H.-J."/>
            <person name="Ramirez L."/>
            <person name="Alfaro M."/>
            <person name="Sun H."/>
            <person name="Tritt A."/>
            <person name="Yoshinaga Y."/>
            <person name="Zwiers L.-H."/>
            <person name="Turgeon B."/>
            <person name="Goodwin S."/>
            <person name="Spatafora J."/>
            <person name="Crous P."/>
            <person name="Grigoriev I."/>
        </authorList>
    </citation>
    <scope>NUCLEOTIDE SEQUENCE</scope>
    <source>
        <strain evidence="10">CBS 260.36</strain>
    </source>
</reference>
<dbReference type="NCBIfam" id="TIGR00727">
    <property type="entry name" value="ISP4_OPT"/>
    <property type="match status" value="1"/>
</dbReference>
<dbReference type="PANTHER" id="PTHR22601">
    <property type="entry name" value="ISP4 LIKE PROTEIN"/>
    <property type="match status" value="1"/>
</dbReference>
<organism evidence="10 11">
    <name type="scientific">Myriangium duriaei CBS 260.36</name>
    <dbReference type="NCBI Taxonomy" id="1168546"/>
    <lineage>
        <taxon>Eukaryota</taxon>
        <taxon>Fungi</taxon>
        <taxon>Dikarya</taxon>
        <taxon>Ascomycota</taxon>
        <taxon>Pezizomycotina</taxon>
        <taxon>Dothideomycetes</taxon>
        <taxon>Dothideomycetidae</taxon>
        <taxon>Myriangiales</taxon>
        <taxon>Myriangiaceae</taxon>
        <taxon>Myriangium</taxon>
    </lineage>
</organism>
<evidence type="ECO:0000256" key="4">
    <source>
        <dbReference type="ARBA" id="ARBA00022692"/>
    </source>
</evidence>
<feature type="transmembrane region" description="Helical" evidence="9">
    <location>
        <begin position="93"/>
        <end position="114"/>
    </location>
</feature>
<dbReference type="NCBIfam" id="TIGR00728">
    <property type="entry name" value="OPT_sfam"/>
    <property type="match status" value="1"/>
</dbReference>
<feature type="transmembrane region" description="Helical" evidence="9">
    <location>
        <begin position="193"/>
        <end position="215"/>
    </location>
</feature>
<evidence type="ECO:0000256" key="9">
    <source>
        <dbReference type="SAM" id="Phobius"/>
    </source>
</evidence>
<keyword evidence="5" id="KW-0571">Peptide transport</keyword>
<keyword evidence="4 9" id="KW-0812">Transmembrane</keyword>
<gene>
    <name evidence="10" type="ORF">K461DRAFT_259534</name>
</gene>
<protein>
    <submittedName>
        <fullName evidence="10">Small oligopeptide transporter, OPT family</fullName>
    </submittedName>
</protein>
<keyword evidence="6" id="KW-0653">Protein transport</keyword>
<feature type="transmembrane region" description="Helical" evidence="9">
    <location>
        <begin position="61"/>
        <end position="81"/>
    </location>
</feature>
<feature type="transmembrane region" description="Helical" evidence="9">
    <location>
        <begin position="667"/>
        <end position="683"/>
    </location>
</feature>
<proteinExistence type="inferred from homology"/>
<evidence type="ECO:0000256" key="5">
    <source>
        <dbReference type="ARBA" id="ARBA00022856"/>
    </source>
</evidence>
<evidence type="ECO:0000256" key="7">
    <source>
        <dbReference type="ARBA" id="ARBA00022989"/>
    </source>
</evidence>
<feature type="transmembrane region" description="Helical" evidence="9">
    <location>
        <begin position="385"/>
        <end position="405"/>
    </location>
</feature>
<dbReference type="GO" id="GO:0035673">
    <property type="term" value="F:oligopeptide transmembrane transporter activity"/>
    <property type="evidence" value="ECO:0007669"/>
    <property type="project" value="InterPro"/>
</dbReference>
<dbReference type="Proteomes" id="UP000799439">
    <property type="component" value="Unassembled WGS sequence"/>
</dbReference>
<evidence type="ECO:0000256" key="1">
    <source>
        <dbReference type="ARBA" id="ARBA00004141"/>
    </source>
</evidence>
<keyword evidence="3" id="KW-0813">Transport</keyword>
<comment type="similarity">
    <text evidence="2">Belongs to the oligopeptide OPT transporter family.</text>
</comment>
<accession>A0A9P4IWB2</accession>
<feature type="transmembrane region" description="Helical" evidence="9">
    <location>
        <begin position="278"/>
        <end position="300"/>
    </location>
</feature>
<feature type="transmembrane region" description="Helical" evidence="9">
    <location>
        <begin position="695"/>
        <end position="717"/>
    </location>
</feature>
<feature type="transmembrane region" description="Helical" evidence="9">
    <location>
        <begin position="167"/>
        <end position="187"/>
    </location>
</feature>
<dbReference type="Pfam" id="PF03169">
    <property type="entry name" value="OPT"/>
    <property type="match status" value="1"/>
</dbReference>
<feature type="transmembrane region" description="Helical" evidence="9">
    <location>
        <begin position="312"/>
        <end position="331"/>
    </location>
</feature>
<name>A0A9P4IWB2_9PEZI</name>
<feature type="transmembrane region" description="Helical" evidence="9">
    <location>
        <begin position="439"/>
        <end position="459"/>
    </location>
</feature>
<feature type="transmembrane region" description="Helical" evidence="9">
    <location>
        <begin position="549"/>
        <end position="571"/>
    </location>
</feature>